<comment type="similarity">
    <text evidence="2">Belongs to the complex I subunit 4L family.</text>
</comment>
<evidence type="ECO:0000256" key="9">
    <source>
        <dbReference type="ARBA" id="ARBA00031586"/>
    </source>
</evidence>
<evidence type="ECO:0000256" key="2">
    <source>
        <dbReference type="ARBA" id="ARBA00010519"/>
    </source>
</evidence>
<evidence type="ECO:0000256" key="3">
    <source>
        <dbReference type="ARBA" id="ARBA00016612"/>
    </source>
</evidence>
<dbReference type="InterPro" id="IPR039428">
    <property type="entry name" value="NUOK/Mnh_C1-like"/>
</dbReference>
<evidence type="ECO:0000256" key="4">
    <source>
        <dbReference type="ARBA" id="ARBA00022692"/>
    </source>
</evidence>
<name>A0A8K1ZG36_9NEOP</name>
<organism evidence="12">
    <name type="scientific">Nepiomorpha sp. NespEL</name>
    <dbReference type="NCBI Taxonomy" id="1940904"/>
    <lineage>
        <taxon>Eukaryota</taxon>
        <taxon>Metazoa</taxon>
        <taxon>Ecdysozoa</taxon>
        <taxon>Arthropoda</taxon>
        <taxon>Hexapoda</taxon>
        <taxon>Insecta</taxon>
        <taxon>Pterygota</taxon>
        <taxon>Neoptera</taxon>
        <taxon>Paraneoptera</taxon>
        <taxon>Psocodea</taxon>
        <taxon>Psocomorpha</taxon>
        <taxon>Homilopsocidea</taxon>
        <taxon>Elipsocoidea</taxon>
        <taxon>Elipsocidae</taxon>
        <taxon>Nepiomorpha</taxon>
    </lineage>
</organism>
<dbReference type="Pfam" id="PF00420">
    <property type="entry name" value="Oxidored_q2"/>
    <property type="match status" value="1"/>
</dbReference>
<protein>
    <recommendedName>
        <fullName evidence="3">NADH-ubiquinone oxidoreductase chain 4L</fullName>
    </recommendedName>
    <alternativeName>
        <fullName evidence="9">NADH dehydrogenase subunit 4L</fullName>
    </alternativeName>
</protein>
<keyword evidence="6 11" id="KW-1133">Transmembrane helix</keyword>
<keyword evidence="4 11" id="KW-0812">Transmembrane</keyword>
<keyword evidence="5" id="KW-1278">Translocase</keyword>
<keyword evidence="7" id="KW-0520">NAD</keyword>
<comment type="subcellular location">
    <subcellularLocation>
        <location evidence="1">Membrane</location>
        <topology evidence="1">Multi-pass membrane protein</topology>
    </subcellularLocation>
</comment>
<keyword evidence="8 11" id="KW-0472">Membrane</keyword>
<sequence length="80" mass="9570">MYSFFYKSYHLLNMLLSLEYFSLMIFMNLYLLTWGMMEKYVLMYFLVFCVCEGAFGLSLLVSLVRFNGNDYVQSLFLTKC</sequence>
<evidence type="ECO:0000256" key="8">
    <source>
        <dbReference type="ARBA" id="ARBA00023136"/>
    </source>
</evidence>
<evidence type="ECO:0000256" key="5">
    <source>
        <dbReference type="ARBA" id="ARBA00022967"/>
    </source>
</evidence>
<dbReference type="Gene3D" id="1.10.287.3510">
    <property type="match status" value="1"/>
</dbReference>
<gene>
    <name evidence="12" type="primary">ND4L</name>
</gene>
<evidence type="ECO:0000313" key="12">
    <source>
        <dbReference type="EMBL" id="UGS80486.1"/>
    </source>
</evidence>
<comment type="catalytic activity">
    <reaction evidence="10">
        <text>a ubiquinone + NADH + 5 H(+)(in) = a ubiquinol + NAD(+) + 4 H(+)(out)</text>
        <dbReference type="Rhea" id="RHEA:29091"/>
        <dbReference type="Rhea" id="RHEA-COMP:9565"/>
        <dbReference type="Rhea" id="RHEA-COMP:9566"/>
        <dbReference type="ChEBI" id="CHEBI:15378"/>
        <dbReference type="ChEBI" id="CHEBI:16389"/>
        <dbReference type="ChEBI" id="CHEBI:17976"/>
        <dbReference type="ChEBI" id="CHEBI:57540"/>
        <dbReference type="ChEBI" id="CHEBI:57945"/>
        <dbReference type="EC" id="7.1.1.2"/>
    </reaction>
</comment>
<evidence type="ECO:0000256" key="10">
    <source>
        <dbReference type="ARBA" id="ARBA00049551"/>
    </source>
</evidence>
<proteinExistence type="inferred from homology"/>
<evidence type="ECO:0000256" key="11">
    <source>
        <dbReference type="SAM" id="Phobius"/>
    </source>
</evidence>
<evidence type="ECO:0000256" key="7">
    <source>
        <dbReference type="ARBA" id="ARBA00023027"/>
    </source>
</evidence>
<accession>A0A8K1ZG36</accession>
<dbReference type="GO" id="GO:0016020">
    <property type="term" value="C:membrane"/>
    <property type="evidence" value="ECO:0007669"/>
    <property type="project" value="UniProtKB-SubCell"/>
</dbReference>
<dbReference type="EMBL" id="MZ274206">
    <property type="protein sequence ID" value="UGS80486.1"/>
    <property type="molecule type" value="Genomic_DNA"/>
</dbReference>
<evidence type="ECO:0000256" key="1">
    <source>
        <dbReference type="ARBA" id="ARBA00004141"/>
    </source>
</evidence>
<keyword evidence="12" id="KW-0496">Mitochondrion</keyword>
<reference evidence="12" key="1">
    <citation type="submission" date="2021-05" db="EMBL/GenBank/DDBJ databases">
        <title>Mitochondrial genomes within bark lice (Insecta: Psocodea: Psocomorpha) reveal novel gene rearrangements containing phylogenetic signal.</title>
        <authorList>
            <person name="Saenz Manchola O.F."/>
            <person name="Virrueta Herrera S."/>
            <person name="D'alessio L.M."/>
            <person name="Yoshizawa K."/>
            <person name="Garcia Aldrete A.N."/>
            <person name="Johnson K.P."/>
        </authorList>
    </citation>
    <scope>NUCLEOTIDE SEQUENCE</scope>
</reference>
<feature type="transmembrane region" description="Helical" evidence="11">
    <location>
        <begin position="41"/>
        <end position="64"/>
    </location>
</feature>
<dbReference type="GO" id="GO:0008137">
    <property type="term" value="F:NADH dehydrogenase (ubiquinone) activity"/>
    <property type="evidence" value="ECO:0007669"/>
    <property type="project" value="UniProtKB-EC"/>
</dbReference>
<feature type="transmembrane region" description="Helical" evidence="11">
    <location>
        <begin position="12"/>
        <end position="35"/>
    </location>
</feature>
<evidence type="ECO:0000256" key="6">
    <source>
        <dbReference type="ARBA" id="ARBA00022989"/>
    </source>
</evidence>
<dbReference type="AlphaFoldDB" id="A0A8K1ZG36"/>
<geneLocation type="mitochondrion" evidence="12"/>